<evidence type="ECO:0000256" key="5">
    <source>
        <dbReference type="ARBA" id="ARBA00023239"/>
    </source>
</evidence>
<keyword evidence="3 10" id="KW-0663">Pyridoxal phosphate</keyword>
<dbReference type="EC" id="4.3.3.6" evidence="10"/>
<dbReference type="GO" id="GO:0008614">
    <property type="term" value="P:pyridoxine metabolic process"/>
    <property type="evidence" value="ECO:0007669"/>
    <property type="project" value="TreeGrafter"/>
</dbReference>
<comment type="catalytic activity">
    <reaction evidence="6 10">
        <text>aldehydo-D-ribose 5-phosphate + D-glyceraldehyde 3-phosphate + L-glutamine = pyridoxal 5'-phosphate + L-glutamate + phosphate + 3 H2O + H(+)</text>
        <dbReference type="Rhea" id="RHEA:31507"/>
        <dbReference type="ChEBI" id="CHEBI:15377"/>
        <dbReference type="ChEBI" id="CHEBI:15378"/>
        <dbReference type="ChEBI" id="CHEBI:29985"/>
        <dbReference type="ChEBI" id="CHEBI:43474"/>
        <dbReference type="ChEBI" id="CHEBI:58273"/>
        <dbReference type="ChEBI" id="CHEBI:58359"/>
        <dbReference type="ChEBI" id="CHEBI:59776"/>
        <dbReference type="ChEBI" id="CHEBI:597326"/>
        <dbReference type="EC" id="4.3.3.6"/>
    </reaction>
</comment>
<feature type="active site" description="Charge relay system" evidence="10 11">
    <location>
        <position position="171"/>
    </location>
</feature>
<evidence type="ECO:0000256" key="7">
    <source>
        <dbReference type="ARBA" id="ARBA00049534"/>
    </source>
</evidence>
<evidence type="ECO:0000313" key="14">
    <source>
        <dbReference type="Proteomes" id="UP000070366"/>
    </source>
</evidence>
<dbReference type="GO" id="GO:0006543">
    <property type="term" value="P:L-glutamine catabolic process"/>
    <property type="evidence" value="ECO:0007669"/>
    <property type="project" value="UniProtKB-UniRule"/>
</dbReference>
<dbReference type="PROSITE" id="PS01236">
    <property type="entry name" value="PDXT_SNO_1"/>
    <property type="match status" value="1"/>
</dbReference>
<dbReference type="RefSeq" id="WP_066518057.1">
    <property type="nucleotide sequence ID" value="NZ_CABMOF010000001.1"/>
</dbReference>
<name>A0A136Q3V3_9FIRM</name>
<dbReference type="PANTHER" id="PTHR31559">
    <property type="entry name" value="PYRIDOXAL 5'-PHOSPHATE SYNTHASE SUBUNIT SNO"/>
    <property type="match status" value="1"/>
</dbReference>
<dbReference type="PIRSF" id="PIRSF005639">
    <property type="entry name" value="Glut_amidoT_SNO"/>
    <property type="match status" value="1"/>
</dbReference>
<feature type="active site" description="Charge relay system" evidence="10 11">
    <location>
        <position position="169"/>
    </location>
</feature>
<comment type="caution">
    <text evidence="13">The sequence shown here is derived from an EMBL/GenBank/DDBJ whole genome shotgun (WGS) entry which is preliminary data.</text>
</comment>
<dbReference type="Proteomes" id="UP000070366">
    <property type="component" value="Unassembled WGS sequence"/>
</dbReference>
<evidence type="ECO:0000256" key="4">
    <source>
        <dbReference type="ARBA" id="ARBA00022962"/>
    </source>
</evidence>
<keyword evidence="2 10" id="KW-0378">Hydrolase</keyword>
<dbReference type="Pfam" id="PF01174">
    <property type="entry name" value="SNO"/>
    <property type="match status" value="1"/>
</dbReference>
<organism evidence="13 14">
    <name type="scientific">Christensenella minuta</name>
    <dbReference type="NCBI Taxonomy" id="626937"/>
    <lineage>
        <taxon>Bacteria</taxon>
        <taxon>Bacillati</taxon>
        <taxon>Bacillota</taxon>
        <taxon>Clostridia</taxon>
        <taxon>Christensenellales</taxon>
        <taxon>Christensenellaceae</taxon>
        <taxon>Christensenella</taxon>
    </lineage>
</organism>
<dbReference type="GO" id="GO:0036381">
    <property type="term" value="F:pyridoxal 5'-phosphate synthase (glutamine hydrolysing) activity"/>
    <property type="evidence" value="ECO:0007669"/>
    <property type="project" value="UniProtKB-UniRule"/>
</dbReference>
<evidence type="ECO:0000256" key="11">
    <source>
        <dbReference type="PIRSR" id="PIRSR005639-1"/>
    </source>
</evidence>
<dbReference type="HAMAP" id="MF_01615">
    <property type="entry name" value="PdxT"/>
    <property type="match status" value="1"/>
</dbReference>
<dbReference type="InterPro" id="IPR002161">
    <property type="entry name" value="PdxT/SNO"/>
</dbReference>
<dbReference type="GO" id="GO:0042823">
    <property type="term" value="P:pyridoxal phosphate biosynthetic process"/>
    <property type="evidence" value="ECO:0007669"/>
    <property type="project" value="UniProtKB-UniRule"/>
</dbReference>
<dbReference type="OrthoDB" id="9810320at2"/>
<dbReference type="KEGG" id="cmiu:B1H56_05485"/>
<evidence type="ECO:0000256" key="12">
    <source>
        <dbReference type="PIRSR" id="PIRSR005639-2"/>
    </source>
</evidence>
<dbReference type="AlphaFoldDB" id="A0A136Q3V3"/>
<dbReference type="CDD" id="cd01749">
    <property type="entry name" value="GATase1_PB"/>
    <property type="match status" value="1"/>
</dbReference>
<dbReference type="GO" id="GO:0005829">
    <property type="term" value="C:cytosol"/>
    <property type="evidence" value="ECO:0007669"/>
    <property type="project" value="TreeGrafter"/>
</dbReference>
<keyword evidence="14" id="KW-1185">Reference proteome</keyword>
<gene>
    <name evidence="10" type="primary">pdxT</name>
    <name evidence="13" type="ORF">HMPREF3293_01950</name>
</gene>
<dbReference type="PANTHER" id="PTHR31559:SF0">
    <property type="entry name" value="PYRIDOXAL 5'-PHOSPHATE SYNTHASE SUBUNIT SNO1-RELATED"/>
    <property type="match status" value="1"/>
</dbReference>
<dbReference type="PATRIC" id="fig|626937.4.peg.1926"/>
<accession>A0A136Q3V3</accession>
<dbReference type="EC" id="3.5.1.2" evidence="10"/>
<dbReference type="STRING" id="626937.HMPREF3293_01950"/>
<dbReference type="NCBIfam" id="TIGR03800">
    <property type="entry name" value="PLP_synth_Pdx2"/>
    <property type="match status" value="1"/>
</dbReference>
<evidence type="ECO:0000313" key="13">
    <source>
        <dbReference type="EMBL" id="KXK65360.1"/>
    </source>
</evidence>
<dbReference type="GO" id="GO:0004359">
    <property type="term" value="F:glutaminase activity"/>
    <property type="evidence" value="ECO:0007669"/>
    <property type="project" value="UniProtKB-UniRule"/>
</dbReference>
<feature type="active site" description="Nucleophile" evidence="10 11">
    <location>
        <position position="80"/>
    </location>
</feature>
<dbReference type="Gene3D" id="3.40.50.880">
    <property type="match status" value="1"/>
</dbReference>
<dbReference type="EMBL" id="LSZW01000062">
    <property type="protein sequence ID" value="KXK65360.1"/>
    <property type="molecule type" value="Genomic_DNA"/>
</dbReference>
<evidence type="ECO:0000256" key="6">
    <source>
        <dbReference type="ARBA" id="ARBA00047992"/>
    </source>
</evidence>
<evidence type="ECO:0000256" key="8">
    <source>
        <dbReference type="ARBA" id="ARBA00054599"/>
    </source>
</evidence>
<dbReference type="SUPFAM" id="SSF52317">
    <property type="entry name" value="Class I glutamine amidotransferase-like"/>
    <property type="match status" value="1"/>
</dbReference>
<feature type="binding site" evidence="10 12">
    <location>
        <begin position="133"/>
        <end position="134"/>
    </location>
    <ligand>
        <name>L-glutamine</name>
        <dbReference type="ChEBI" id="CHEBI:58359"/>
    </ligand>
</feature>
<comment type="subunit">
    <text evidence="9 10">In the presence of PdxS, forms a dodecamer of heterodimers. Only shows activity in the heterodimer.</text>
</comment>
<evidence type="ECO:0000256" key="1">
    <source>
        <dbReference type="ARBA" id="ARBA00008345"/>
    </source>
</evidence>
<dbReference type="UniPathway" id="UPA00245"/>
<dbReference type="PROSITE" id="PS51273">
    <property type="entry name" value="GATASE_TYPE_1"/>
    <property type="match status" value="1"/>
</dbReference>
<evidence type="ECO:0000256" key="9">
    <source>
        <dbReference type="ARBA" id="ARBA00064749"/>
    </source>
</evidence>
<proteinExistence type="inferred from homology"/>
<dbReference type="GO" id="GO:1903600">
    <property type="term" value="C:glutaminase complex"/>
    <property type="evidence" value="ECO:0007669"/>
    <property type="project" value="TreeGrafter"/>
</dbReference>
<feature type="binding site" evidence="10 12">
    <location>
        <position position="106"/>
    </location>
    <ligand>
        <name>L-glutamine</name>
        <dbReference type="ChEBI" id="CHEBI:58359"/>
    </ligand>
</feature>
<comment type="function">
    <text evidence="8 10">Catalyzes the hydrolysis of glutamine to glutamate and ammonia as part of the biosynthesis of pyridoxal 5'-phosphate. The resulting ammonia molecule is channeled to the active site of PdxS.</text>
</comment>
<comment type="catalytic activity">
    <reaction evidence="7 10">
        <text>L-glutamine + H2O = L-glutamate + NH4(+)</text>
        <dbReference type="Rhea" id="RHEA:15889"/>
        <dbReference type="ChEBI" id="CHEBI:15377"/>
        <dbReference type="ChEBI" id="CHEBI:28938"/>
        <dbReference type="ChEBI" id="CHEBI:29985"/>
        <dbReference type="ChEBI" id="CHEBI:58359"/>
        <dbReference type="EC" id="3.5.1.2"/>
    </reaction>
</comment>
<dbReference type="PROSITE" id="PS51130">
    <property type="entry name" value="PDXT_SNO_2"/>
    <property type="match status" value="1"/>
</dbReference>
<dbReference type="InterPro" id="IPR029062">
    <property type="entry name" value="Class_I_gatase-like"/>
</dbReference>
<evidence type="ECO:0000256" key="2">
    <source>
        <dbReference type="ARBA" id="ARBA00022801"/>
    </source>
</evidence>
<comment type="pathway">
    <text evidence="10">Cofactor biosynthesis; pyridoxal 5'-phosphate biosynthesis.</text>
</comment>
<dbReference type="FunFam" id="3.40.50.880:FF:000010">
    <property type="entry name" value="uncharacterized protein LOC100176842 isoform X2"/>
    <property type="match status" value="1"/>
</dbReference>
<comment type="similarity">
    <text evidence="1 10">Belongs to the glutaminase PdxT/SNO family.</text>
</comment>
<feature type="binding site" evidence="10 12">
    <location>
        <begin position="48"/>
        <end position="50"/>
    </location>
    <ligand>
        <name>L-glutamine</name>
        <dbReference type="ChEBI" id="CHEBI:58359"/>
    </ligand>
</feature>
<evidence type="ECO:0000256" key="10">
    <source>
        <dbReference type="HAMAP-Rule" id="MF_01615"/>
    </source>
</evidence>
<keyword evidence="5 10" id="KW-0456">Lyase</keyword>
<reference evidence="13 14" key="1">
    <citation type="submission" date="2016-02" db="EMBL/GenBank/DDBJ databases">
        <authorList>
            <person name="Wen L."/>
            <person name="He K."/>
            <person name="Yang H."/>
        </authorList>
    </citation>
    <scope>NUCLEOTIDE SEQUENCE [LARGE SCALE GENOMIC DNA]</scope>
    <source>
        <strain evidence="13 14">DSM 22607</strain>
    </source>
</reference>
<keyword evidence="4 10" id="KW-0315">Glutamine amidotransferase</keyword>
<dbReference type="InterPro" id="IPR021196">
    <property type="entry name" value="PdxT/SNO_CS"/>
</dbReference>
<evidence type="ECO:0000256" key="3">
    <source>
        <dbReference type="ARBA" id="ARBA00022898"/>
    </source>
</evidence>
<protein>
    <recommendedName>
        <fullName evidence="10">Pyridoxal 5'-phosphate synthase subunit PdxT</fullName>
        <ecNumber evidence="10">4.3.3.6</ecNumber>
    </recommendedName>
    <alternativeName>
        <fullName evidence="10">Pdx2</fullName>
    </alternativeName>
    <alternativeName>
        <fullName evidence="10">Pyridoxal 5'-phosphate synthase glutaminase subunit</fullName>
        <ecNumber evidence="10">3.5.1.2</ecNumber>
    </alternativeName>
</protein>
<sequence>MRIGILALQGAFAEHTGMLRHLGAECFEIRKAADLNGWEPDGLVIPGGESTVMAKLLYGLKLLTPLRDKIADGLPVFGTCAGLILLAARVEGGAPCFACMDITVKRNAYGRQLGSFETAAQFAGIGEVPMVFIRGPYIVDAGDRVEVLARVDGRIVAARQENMLVTAFHPELAHNERIHRLFLEMAGEYRQKKETRGHRGGSPVPA</sequence>